<dbReference type="UniPathway" id="UPA00219"/>
<evidence type="ECO:0000256" key="2">
    <source>
        <dbReference type="ARBA" id="ARBA00005992"/>
    </source>
</evidence>
<keyword evidence="3" id="KW-0328">Glycosyltransferase</keyword>
<sequence>MKAVSIPVRSLGWFGEKKLSRIMLVVGTILLGALVTGLLGYLFVEDVMAFGKFPAGARIVGLSVAGLNQEEAVAKCRKDLAGVANRPLTLQVDGEKYQITPEELGLMLDYRKMVEESYAKAWNVNIFERMARRFTNRPMPVNVSVLANSDSNRVQSFLSNAINSINRHPHDAYVDVTSGKPVIVKAVDGRNCDMAQLQKDADAALVTSNRTVNVKVGRTPAGMSDAVFQKLIIVNLAEHKLSLYNREQVLAEFPIACGSPSYPTPIGAWKIVRKQKNPSWINPGAAWAKSMPPSIPPGPRNPLGTRALPLNASGVLIHGTSSSWSIGRSASHGCIRMHMKDVEQLFEMVEAGIPVYIIRGPGDPGFDVTAKPRWQ</sequence>
<dbReference type="Gene3D" id="2.40.440.10">
    <property type="entry name" value="L,D-transpeptidase catalytic domain-like"/>
    <property type="match status" value="1"/>
</dbReference>
<evidence type="ECO:0000256" key="9">
    <source>
        <dbReference type="PROSITE-ProRule" id="PRU01373"/>
    </source>
</evidence>
<organism evidence="12 13">
    <name type="scientific">Candidatus Anoxymicrobium japonicum</name>
    <dbReference type="NCBI Taxonomy" id="2013648"/>
    <lineage>
        <taxon>Bacteria</taxon>
        <taxon>Bacillati</taxon>
        <taxon>Actinomycetota</taxon>
        <taxon>Candidatus Geothermincolia</taxon>
        <taxon>Candidatus Geothermincolales</taxon>
        <taxon>Candidatus Anoxymicrobiaceae</taxon>
        <taxon>Candidatus Anoxymicrobium</taxon>
    </lineage>
</organism>
<dbReference type="PROSITE" id="PS52029">
    <property type="entry name" value="LD_TPASE"/>
    <property type="match status" value="1"/>
</dbReference>
<evidence type="ECO:0000259" key="11">
    <source>
        <dbReference type="PROSITE" id="PS52029"/>
    </source>
</evidence>
<dbReference type="EMBL" id="PHEX01000006">
    <property type="protein sequence ID" value="PKQ28734.1"/>
    <property type="molecule type" value="Genomic_DNA"/>
</dbReference>
<dbReference type="Proteomes" id="UP000233654">
    <property type="component" value="Unassembled WGS sequence"/>
</dbReference>
<feature type="active site" description="Nucleophile" evidence="9">
    <location>
        <position position="334"/>
    </location>
</feature>
<proteinExistence type="inferred from homology"/>
<dbReference type="InterPro" id="IPR050979">
    <property type="entry name" value="LD-transpeptidase"/>
</dbReference>
<evidence type="ECO:0000256" key="8">
    <source>
        <dbReference type="ARBA" id="ARBA00023316"/>
    </source>
</evidence>
<comment type="similarity">
    <text evidence="2">Belongs to the YkuD family.</text>
</comment>
<feature type="active site" description="Proton donor/acceptor" evidence="9">
    <location>
        <position position="318"/>
    </location>
</feature>
<keyword evidence="6 9" id="KW-0133">Cell shape</keyword>
<accession>A0A2N3G813</accession>
<keyword evidence="8 9" id="KW-0961">Cell wall biogenesis/degradation</keyword>
<comment type="caution">
    <text evidence="12">The sequence shown here is derived from an EMBL/GenBank/DDBJ whole genome shotgun (WGS) entry which is preliminary data.</text>
</comment>
<evidence type="ECO:0000313" key="12">
    <source>
        <dbReference type="EMBL" id="PKQ28734.1"/>
    </source>
</evidence>
<dbReference type="Pfam" id="PF03734">
    <property type="entry name" value="YkuD"/>
    <property type="match status" value="1"/>
</dbReference>
<keyword evidence="10" id="KW-0812">Transmembrane</keyword>
<dbReference type="GO" id="GO:0016757">
    <property type="term" value="F:glycosyltransferase activity"/>
    <property type="evidence" value="ECO:0007669"/>
    <property type="project" value="UniProtKB-KW"/>
</dbReference>
<evidence type="ECO:0000256" key="3">
    <source>
        <dbReference type="ARBA" id="ARBA00022676"/>
    </source>
</evidence>
<dbReference type="Pfam" id="PF12229">
    <property type="entry name" value="PG_binding_4"/>
    <property type="match status" value="1"/>
</dbReference>
<keyword evidence="5" id="KW-0378">Hydrolase</keyword>
<dbReference type="PANTHER" id="PTHR30582">
    <property type="entry name" value="L,D-TRANSPEPTIDASE"/>
    <property type="match status" value="1"/>
</dbReference>
<keyword evidence="7 9" id="KW-0573">Peptidoglycan synthesis</keyword>
<keyword evidence="10" id="KW-0472">Membrane</keyword>
<dbReference type="GO" id="GO:0005576">
    <property type="term" value="C:extracellular region"/>
    <property type="evidence" value="ECO:0007669"/>
    <property type="project" value="TreeGrafter"/>
</dbReference>
<evidence type="ECO:0000256" key="7">
    <source>
        <dbReference type="ARBA" id="ARBA00022984"/>
    </source>
</evidence>
<dbReference type="GO" id="GO:0018104">
    <property type="term" value="P:peptidoglycan-protein cross-linking"/>
    <property type="evidence" value="ECO:0007669"/>
    <property type="project" value="TreeGrafter"/>
</dbReference>
<dbReference type="SUPFAM" id="SSF141523">
    <property type="entry name" value="L,D-transpeptidase catalytic domain-like"/>
    <property type="match status" value="1"/>
</dbReference>
<dbReference type="PANTHER" id="PTHR30582:SF24">
    <property type="entry name" value="L,D-TRANSPEPTIDASE ERFK_SRFK-RELATED"/>
    <property type="match status" value="1"/>
</dbReference>
<evidence type="ECO:0000256" key="5">
    <source>
        <dbReference type="ARBA" id="ARBA00022801"/>
    </source>
</evidence>
<name>A0A2N3G813_9ACTN</name>
<feature type="domain" description="L,D-TPase catalytic" evidence="11">
    <location>
        <begin position="230"/>
        <end position="358"/>
    </location>
</feature>
<evidence type="ECO:0000256" key="1">
    <source>
        <dbReference type="ARBA" id="ARBA00004752"/>
    </source>
</evidence>
<comment type="pathway">
    <text evidence="1 9">Cell wall biogenesis; peptidoglycan biosynthesis.</text>
</comment>
<gene>
    <name evidence="12" type="ORF">CVT63_01100</name>
</gene>
<evidence type="ECO:0000256" key="10">
    <source>
        <dbReference type="SAM" id="Phobius"/>
    </source>
</evidence>
<keyword evidence="10" id="KW-1133">Transmembrane helix</keyword>
<dbReference type="GO" id="GO:0071972">
    <property type="term" value="F:peptidoglycan L,D-transpeptidase activity"/>
    <property type="evidence" value="ECO:0007669"/>
    <property type="project" value="TreeGrafter"/>
</dbReference>
<evidence type="ECO:0000256" key="4">
    <source>
        <dbReference type="ARBA" id="ARBA00022679"/>
    </source>
</evidence>
<dbReference type="InterPro" id="IPR022029">
    <property type="entry name" value="YoaR-like_PG-bd"/>
</dbReference>
<dbReference type="GO" id="GO:0008360">
    <property type="term" value="P:regulation of cell shape"/>
    <property type="evidence" value="ECO:0007669"/>
    <property type="project" value="UniProtKB-UniRule"/>
</dbReference>
<keyword evidence="4" id="KW-0808">Transferase</keyword>
<evidence type="ECO:0000313" key="13">
    <source>
        <dbReference type="Proteomes" id="UP000233654"/>
    </source>
</evidence>
<dbReference type="GO" id="GO:0071555">
    <property type="term" value="P:cell wall organization"/>
    <property type="evidence" value="ECO:0007669"/>
    <property type="project" value="UniProtKB-UniRule"/>
</dbReference>
<dbReference type="CDD" id="cd16913">
    <property type="entry name" value="YkuD_like"/>
    <property type="match status" value="1"/>
</dbReference>
<dbReference type="AlphaFoldDB" id="A0A2N3G813"/>
<dbReference type="InterPro" id="IPR038063">
    <property type="entry name" value="Transpep_catalytic_dom"/>
</dbReference>
<protein>
    <recommendedName>
        <fullName evidence="11">L,D-TPase catalytic domain-containing protein</fullName>
    </recommendedName>
</protein>
<feature type="transmembrane region" description="Helical" evidence="10">
    <location>
        <begin position="21"/>
        <end position="44"/>
    </location>
</feature>
<dbReference type="InterPro" id="IPR005490">
    <property type="entry name" value="LD_TPept_cat_dom"/>
</dbReference>
<evidence type="ECO:0000256" key="6">
    <source>
        <dbReference type="ARBA" id="ARBA00022960"/>
    </source>
</evidence>
<reference evidence="12 13" key="1">
    <citation type="journal article" date="2017" name="ISME J.">
        <title>Potential for microbial H2 and metal transformations associated with novel bacteria and archaea in deep terrestrial subsurface sediments.</title>
        <authorList>
            <person name="Hernsdorf A.W."/>
            <person name="Amano Y."/>
            <person name="Miyakawa K."/>
            <person name="Ise K."/>
            <person name="Suzuki Y."/>
            <person name="Anantharaman K."/>
            <person name="Probst A."/>
            <person name="Burstein D."/>
            <person name="Thomas B.C."/>
            <person name="Banfield J.F."/>
        </authorList>
    </citation>
    <scope>NUCLEOTIDE SEQUENCE [LARGE SCALE GENOMIC DNA]</scope>
    <source>
        <strain evidence="12">HGW-Actinobacteria-3</strain>
    </source>
</reference>